<dbReference type="InterPro" id="IPR053036">
    <property type="entry name" value="CellCycle_DNARepair_Reg"/>
</dbReference>
<dbReference type="PROSITE" id="PS50172">
    <property type="entry name" value="BRCT"/>
    <property type="match status" value="6"/>
</dbReference>
<dbReference type="GO" id="GO:0005634">
    <property type="term" value="C:nucleus"/>
    <property type="evidence" value="ECO:0007669"/>
    <property type="project" value="TreeGrafter"/>
</dbReference>
<dbReference type="Pfam" id="PF12738">
    <property type="entry name" value="PTCB-BRCT"/>
    <property type="match status" value="1"/>
</dbReference>
<dbReference type="Pfam" id="PF16770">
    <property type="entry name" value="RTT107_BRCT_5"/>
    <property type="match status" value="1"/>
</dbReference>
<evidence type="ECO:0000313" key="5">
    <source>
        <dbReference type="EMBL" id="CAF3736554.1"/>
    </source>
</evidence>
<dbReference type="SMART" id="SM00292">
    <property type="entry name" value="BRCT"/>
    <property type="match status" value="6"/>
</dbReference>
<sequence>MSSDNSKLFSSIKYFTTGFRDSTIETEFKQHGAIRSFYLTEKTTHVICDDFESNKSELEQAIEIYQTPIVTSDWIKDCLKSNTLLPIDSYRSEENNNNNNNNEKNQKQLFQSCTFANANLLDDDHNKIYALATYYGGRWIENLDSFICTHIICASPLLKNSKIGDTNNNHQEDIDERLQDAYEIQSDKVHLITPDWIIDCINANHFFDETNYHPDLLQNSNESMDIDEADDDDDDNNINIRSNDEHISNKDISQTKSFVSKRSLTTTTTTQRSSKFNLTNNQNGLLSSTTKETYNSILPSEEKLIRPSISANLANYKSNLQLSRHAPPETLSYELNYSLQDKHERIPPSQCLLGCIIYIDEHEYSITVSKNDLTTWSQTLIKHGAIITDDIMNINLTHFVCAYSTSDLFRQVSKRGSVRMVTAHWLNDVLQKKNLFVPNLAIHYPSPYSPNEPDKLPLIKSFITITGFEGLERARLRYMIRSLGGKYSGHLGRWHTHLIAHESGTSEKYLKALEWSIPIVNGLWLSELFLGNTNALKQPLEDRFRRLSGTPPIDHFSFDQSFVHELLLPWSQSIRISDDMLNTAIRRHNEQQYSSYDNDYMKSSYNESINPLIDSQLINNGPLLIMLSGFNAKTLNHYETIIKTLGGKISTLPHYTTHLIMNKFLRTEKLYECMGYVSYILNKKWLDKCNDAKCFFPVEESDWLYDDELKPPRNLLKQSIDKRINRKNKPLFTGYTFFLTPTVQPSQITLKSIIYAHGGNVRRQFPTIKQLTTYDEQTKIPNCLILTCDIDKLLLKDLHKHNNTDFEIKLLSIDFVLESIVQQEILNIDSFVMKL</sequence>
<feature type="domain" description="BRCT" evidence="2">
    <location>
        <begin position="614"/>
        <end position="689"/>
    </location>
</feature>
<dbReference type="Pfam" id="PF16589">
    <property type="entry name" value="BRCT_2"/>
    <property type="match status" value="1"/>
</dbReference>
<dbReference type="Proteomes" id="UP000663874">
    <property type="component" value="Unassembled WGS sequence"/>
</dbReference>
<feature type="region of interest" description="Disordered" evidence="1">
    <location>
        <begin position="224"/>
        <end position="246"/>
    </location>
</feature>
<dbReference type="CDD" id="cd18432">
    <property type="entry name" value="BRCT_PAXIP1_rpt6_like"/>
    <property type="match status" value="1"/>
</dbReference>
<feature type="domain" description="BRCT" evidence="2">
    <location>
        <begin position="4"/>
        <end position="92"/>
    </location>
</feature>
<feature type="compositionally biased region" description="Acidic residues" evidence="1">
    <location>
        <begin position="224"/>
        <end position="236"/>
    </location>
</feature>
<evidence type="ECO:0000313" key="6">
    <source>
        <dbReference type="EMBL" id="CAF3886916.1"/>
    </source>
</evidence>
<accession>A0A814L154</accession>
<proteinExistence type="predicted"/>
<dbReference type="PANTHER" id="PTHR47667">
    <property type="entry name" value="REGULATOR OF TY1 TRANSPOSITION PROTEIN 107"/>
    <property type="match status" value="1"/>
</dbReference>
<dbReference type="OrthoDB" id="342264at2759"/>
<dbReference type="AlphaFoldDB" id="A0A814L154"/>
<organism evidence="3 7">
    <name type="scientific">Rotaria sordida</name>
    <dbReference type="NCBI Taxonomy" id="392033"/>
    <lineage>
        <taxon>Eukaryota</taxon>
        <taxon>Metazoa</taxon>
        <taxon>Spiralia</taxon>
        <taxon>Gnathifera</taxon>
        <taxon>Rotifera</taxon>
        <taxon>Eurotatoria</taxon>
        <taxon>Bdelloidea</taxon>
        <taxon>Philodinida</taxon>
        <taxon>Philodinidae</taxon>
        <taxon>Rotaria</taxon>
    </lineage>
</organism>
<feature type="domain" description="BRCT" evidence="2">
    <location>
        <begin position="347"/>
        <end position="435"/>
    </location>
</feature>
<feature type="domain" description="BRCT" evidence="2">
    <location>
        <begin position="727"/>
        <end position="833"/>
    </location>
</feature>
<dbReference type="Gene3D" id="3.40.50.10190">
    <property type="entry name" value="BRCT domain"/>
    <property type="match status" value="6"/>
</dbReference>
<dbReference type="InterPro" id="IPR036420">
    <property type="entry name" value="BRCT_dom_sf"/>
</dbReference>
<dbReference type="GO" id="GO:1990683">
    <property type="term" value="P:DNA double-strand break attachment to nuclear envelope"/>
    <property type="evidence" value="ECO:0007669"/>
    <property type="project" value="TreeGrafter"/>
</dbReference>
<evidence type="ECO:0000256" key="1">
    <source>
        <dbReference type="SAM" id="MobiDB-lite"/>
    </source>
</evidence>
<reference evidence="3" key="1">
    <citation type="submission" date="2021-02" db="EMBL/GenBank/DDBJ databases">
        <authorList>
            <person name="Nowell W R."/>
        </authorList>
    </citation>
    <scope>NUCLEOTIDE SEQUENCE</scope>
</reference>
<dbReference type="Proteomes" id="UP000663889">
    <property type="component" value="Unassembled WGS sequence"/>
</dbReference>
<evidence type="ECO:0000259" key="2">
    <source>
        <dbReference type="PROSITE" id="PS50172"/>
    </source>
</evidence>
<dbReference type="EMBL" id="CAJNOO010001078">
    <property type="protein sequence ID" value="CAF1091785.1"/>
    <property type="molecule type" value="Genomic_DNA"/>
</dbReference>
<dbReference type="InterPro" id="IPR001357">
    <property type="entry name" value="BRCT_dom"/>
</dbReference>
<feature type="domain" description="BRCT" evidence="2">
    <location>
        <begin position="463"/>
        <end position="527"/>
    </location>
</feature>
<dbReference type="Pfam" id="PF00533">
    <property type="entry name" value="BRCT"/>
    <property type="match status" value="2"/>
</dbReference>
<name>A0A814L154_9BILA</name>
<evidence type="ECO:0000313" key="4">
    <source>
        <dbReference type="EMBL" id="CAF1091785.1"/>
    </source>
</evidence>
<feature type="domain" description="BRCT" evidence="2">
    <location>
        <begin position="105"/>
        <end position="214"/>
    </location>
</feature>
<dbReference type="Proteomes" id="UP000663882">
    <property type="component" value="Unassembled WGS sequence"/>
</dbReference>
<evidence type="ECO:0000313" key="3">
    <source>
        <dbReference type="EMBL" id="CAF1057174.1"/>
    </source>
</evidence>
<dbReference type="SUPFAM" id="SSF52113">
    <property type="entry name" value="BRCT domain"/>
    <property type="match status" value="6"/>
</dbReference>
<comment type="caution">
    <text evidence="3">The sequence shown here is derived from an EMBL/GenBank/DDBJ whole genome shotgun (WGS) entry which is preliminary data.</text>
</comment>
<dbReference type="EMBL" id="CAJOBE010003543">
    <property type="protein sequence ID" value="CAF3886916.1"/>
    <property type="molecule type" value="Genomic_DNA"/>
</dbReference>
<protein>
    <recommendedName>
        <fullName evidence="2">BRCT domain-containing protein</fullName>
    </recommendedName>
</protein>
<dbReference type="EMBL" id="CAJOAX010001676">
    <property type="protein sequence ID" value="CAF3736554.1"/>
    <property type="molecule type" value="Genomic_DNA"/>
</dbReference>
<gene>
    <name evidence="6" type="ORF">FNK824_LOCUS19846</name>
    <name evidence="5" type="ORF">OTI717_LOCUS14761</name>
    <name evidence="4" type="ORF">RFH988_LOCUS18841</name>
    <name evidence="3" type="ORF">SEV965_LOCUS13654</name>
</gene>
<dbReference type="PANTHER" id="PTHR47667:SF1">
    <property type="entry name" value="REGULATOR OF TY1 TRANSPOSITION PROTEIN 107"/>
    <property type="match status" value="1"/>
</dbReference>
<dbReference type="Proteomes" id="UP000663823">
    <property type="component" value="Unassembled WGS sequence"/>
</dbReference>
<dbReference type="GO" id="GO:0035361">
    <property type="term" value="C:Cul8-RING ubiquitin ligase complex"/>
    <property type="evidence" value="ECO:0007669"/>
    <property type="project" value="TreeGrafter"/>
</dbReference>
<dbReference type="EMBL" id="CAJNOU010000652">
    <property type="protein sequence ID" value="CAF1057174.1"/>
    <property type="molecule type" value="Genomic_DNA"/>
</dbReference>
<evidence type="ECO:0000313" key="7">
    <source>
        <dbReference type="Proteomes" id="UP000663889"/>
    </source>
</evidence>
<dbReference type="GO" id="GO:0006302">
    <property type="term" value="P:double-strand break repair"/>
    <property type="evidence" value="ECO:0007669"/>
    <property type="project" value="TreeGrafter"/>
</dbReference>